<evidence type="ECO:0000313" key="6">
    <source>
        <dbReference type="Proteomes" id="UP000287166"/>
    </source>
</evidence>
<keyword evidence="3" id="KW-0560">Oxidoreductase</keyword>
<protein>
    <submittedName>
        <fullName evidence="5">6-methylsalicylic acid decarboxylase atA</fullName>
    </submittedName>
</protein>
<dbReference type="EMBL" id="BFAD01000008">
    <property type="protein sequence ID" value="GBE85786.1"/>
    <property type="molecule type" value="Genomic_DNA"/>
</dbReference>
<keyword evidence="1" id="KW-0285">Flavoprotein</keyword>
<evidence type="ECO:0000313" key="5">
    <source>
        <dbReference type="EMBL" id="GBE85786.1"/>
    </source>
</evidence>
<dbReference type="Proteomes" id="UP000287166">
    <property type="component" value="Unassembled WGS sequence"/>
</dbReference>
<evidence type="ECO:0000259" key="4">
    <source>
        <dbReference type="Pfam" id="PF01494"/>
    </source>
</evidence>
<comment type="caution">
    <text evidence="5">The sequence shown here is derived from an EMBL/GenBank/DDBJ whole genome shotgun (WGS) entry which is preliminary data.</text>
</comment>
<dbReference type="GO" id="GO:0044550">
    <property type="term" value="P:secondary metabolite biosynthetic process"/>
    <property type="evidence" value="ECO:0007669"/>
    <property type="project" value="TreeGrafter"/>
</dbReference>
<feature type="domain" description="FAD-binding" evidence="4">
    <location>
        <begin position="6"/>
        <end position="379"/>
    </location>
</feature>
<dbReference type="AlphaFoldDB" id="A0A401GUA5"/>
<dbReference type="SUPFAM" id="SSF51905">
    <property type="entry name" value="FAD/NAD(P)-binding domain"/>
    <property type="match status" value="1"/>
</dbReference>
<dbReference type="OrthoDB" id="417877at2759"/>
<proteinExistence type="predicted"/>
<dbReference type="RefSeq" id="XP_027616699.1">
    <property type="nucleotide sequence ID" value="XM_027760898.1"/>
</dbReference>
<dbReference type="GeneID" id="38782703"/>
<accession>A0A401GUA5</accession>
<organism evidence="5 6">
    <name type="scientific">Sparassis crispa</name>
    <dbReference type="NCBI Taxonomy" id="139825"/>
    <lineage>
        <taxon>Eukaryota</taxon>
        <taxon>Fungi</taxon>
        <taxon>Dikarya</taxon>
        <taxon>Basidiomycota</taxon>
        <taxon>Agaricomycotina</taxon>
        <taxon>Agaricomycetes</taxon>
        <taxon>Polyporales</taxon>
        <taxon>Sparassidaceae</taxon>
        <taxon>Sparassis</taxon>
    </lineage>
</organism>
<dbReference type="PRINTS" id="PR00420">
    <property type="entry name" value="RNGMNOXGNASE"/>
</dbReference>
<evidence type="ECO:0000256" key="1">
    <source>
        <dbReference type="ARBA" id="ARBA00022630"/>
    </source>
</evidence>
<name>A0A401GUA5_9APHY</name>
<dbReference type="InterPro" id="IPR036188">
    <property type="entry name" value="FAD/NAD-bd_sf"/>
</dbReference>
<dbReference type="SUPFAM" id="SSF54373">
    <property type="entry name" value="FAD-linked reductases, C-terminal domain"/>
    <property type="match status" value="1"/>
</dbReference>
<sequence length="445" mass="48488">MSDNKLRVAIIGAGIGGLVFALSLHKSNEDIIVDIYESNTKLTEHGAGIGMWPRPWTILDDLGLAEDLQAISVSQADFTFRKCDQAEGIDFPSPIGKYGPVQTFHRAEFQTVLSKHLPLSYNVHFSKRLVSYTGSDSGDIVLSFQDGSLAICDVVVGCDGVRSAVRGTLYRSLAEKAEHNGDHVKAVEALSHVDATYSGTSAYRSLIPTNLLVHKHPGHGAVTGPLWSFGKDKHVVVFPISQGTMINVVVFISERELEGTVYNDPWVVPTATEEIIRKFAFWNSEVRSLLECSKNASLWAINTVVGLPTFVGERVALLGDAAHAMTPHQGSGAGQAFEDGYILASLLGHPSVTRATVHRALQAYDAIRRPFAQEVQRRSRSTGMLCDLSGPEFEGLTEEQSTSGTAVSSEELIDISKAVDRMMDWMNEGSVMEDRNRALQLLVCT</sequence>
<reference evidence="5 6" key="1">
    <citation type="journal article" date="2018" name="Sci. Rep.">
        <title>Genome sequence of the cauliflower mushroom Sparassis crispa (Hanabiratake) and its association with beneficial usage.</title>
        <authorList>
            <person name="Kiyama R."/>
            <person name="Furutani Y."/>
            <person name="Kawaguchi K."/>
            <person name="Nakanishi T."/>
        </authorList>
    </citation>
    <scope>NUCLEOTIDE SEQUENCE [LARGE SCALE GENOMIC DNA]</scope>
</reference>
<dbReference type="Pfam" id="PF01494">
    <property type="entry name" value="FAD_binding_3"/>
    <property type="match status" value="1"/>
</dbReference>
<evidence type="ECO:0000256" key="3">
    <source>
        <dbReference type="ARBA" id="ARBA00023002"/>
    </source>
</evidence>
<dbReference type="Gene3D" id="3.50.50.60">
    <property type="entry name" value="FAD/NAD(P)-binding domain"/>
    <property type="match status" value="1"/>
</dbReference>
<keyword evidence="6" id="KW-1185">Reference proteome</keyword>
<dbReference type="InterPro" id="IPR002938">
    <property type="entry name" value="FAD-bd"/>
</dbReference>
<dbReference type="GO" id="GO:0016491">
    <property type="term" value="F:oxidoreductase activity"/>
    <property type="evidence" value="ECO:0007669"/>
    <property type="project" value="UniProtKB-KW"/>
</dbReference>
<dbReference type="GO" id="GO:0071949">
    <property type="term" value="F:FAD binding"/>
    <property type="evidence" value="ECO:0007669"/>
    <property type="project" value="InterPro"/>
</dbReference>
<keyword evidence="2" id="KW-0274">FAD</keyword>
<dbReference type="InParanoid" id="A0A401GUA5"/>
<evidence type="ECO:0000256" key="2">
    <source>
        <dbReference type="ARBA" id="ARBA00022827"/>
    </source>
</evidence>
<dbReference type="InterPro" id="IPR051104">
    <property type="entry name" value="FAD_monoxygenase"/>
</dbReference>
<dbReference type="PANTHER" id="PTHR46720">
    <property type="entry name" value="HYDROXYLASE, PUTATIVE (AFU_ORTHOLOGUE AFUA_3G01460)-RELATED"/>
    <property type="match status" value="1"/>
</dbReference>
<dbReference type="STRING" id="139825.A0A401GUA5"/>
<dbReference type="PANTHER" id="PTHR46720:SF3">
    <property type="entry name" value="FAD-BINDING DOMAIN-CONTAINING PROTEIN-RELATED"/>
    <property type="match status" value="1"/>
</dbReference>
<gene>
    <name evidence="5" type="ORF">SCP_0803080</name>
</gene>